<proteinExistence type="predicted"/>
<gene>
    <name evidence="2" type="ORF">B0H66DRAFT_148441</name>
</gene>
<evidence type="ECO:0000313" key="3">
    <source>
        <dbReference type="Proteomes" id="UP001283341"/>
    </source>
</evidence>
<evidence type="ECO:0000259" key="1">
    <source>
        <dbReference type="Pfam" id="PF06985"/>
    </source>
</evidence>
<evidence type="ECO:0000313" key="2">
    <source>
        <dbReference type="EMBL" id="KAK3326158.1"/>
    </source>
</evidence>
<comment type="caution">
    <text evidence="2">The sequence shown here is derived from an EMBL/GenBank/DDBJ whole genome shotgun (WGS) entry which is preliminary data.</text>
</comment>
<reference evidence="2" key="2">
    <citation type="submission" date="2023-06" db="EMBL/GenBank/DDBJ databases">
        <authorList>
            <consortium name="Lawrence Berkeley National Laboratory"/>
            <person name="Haridas S."/>
            <person name="Hensen N."/>
            <person name="Bonometti L."/>
            <person name="Westerberg I."/>
            <person name="Brannstrom I.O."/>
            <person name="Guillou S."/>
            <person name="Cros-Aarteil S."/>
            <person name="Calhoun S."/>
            <person name="Kuo A."/>
            <person name="Mondo S."/>
            <person name="Pangilinan J."/>
            <person name="Riley R."/>
            <person name="Labutti K."/>
            <person name="Andreopoulos B."/>
            <person name="Lipzen A."/>
            <person name="Chen C."/>
            <person name="Yanf M."/>
            <person name="Daum C."/>
            <person name="Ng V."/>
            <person name="Clum A."/>
            <person name="Steindorff A."/>
            <person name="Ohm R."/>
            <person name="Martin F."/>
            <person name="Silar P."/>
            <person name="Natvig D."/>
            <person name="Lalanne C."/>
            <person name="Gautier V."/>
            <person name="Ament-Velasquez S.L."/>
            <person name="Kruys A."/>
            <person name="Hutchinson M.I."/>
            <person name="Powell A.J."/>
            <person name="Barry K."/>
            <person name="Miller A.N."/>
            <person name="Grigoriev I.V."/>
            <person name="Debuchy R."/>
            <person name="Gladieux P."/>
            <person name="Thoren M.H."/>
            <person name="Johannesson H."/>
        </authorList>
    </citation>
    <scope>NUCLEOTIDE SEQUENCE</scope>
    <source>
        <strain evidence="2">CBS 118394</strain>
    </source>
</reference>
<feature type="domain" description="Heterokaryon incompatibility" evidence="1">
    <location>
        <begin position="267"/>
        <end position="414"/>
    </location>
</feature>
<dbReference type="InterPro" id="IPR010730">
    <property type="entry name" value="HET"/>
</dbReference>
<dbReference type="AlphaFoldDB" id="A0AAE0IJ83"/>
<dbReference type="PANTHER" id="PTHR33112:SF16">
    <property type="entry name" value="HETEROKARYON INCOMPATIBILITY DOMAIN-CONTAINING PROTEIN"/>
    <property type="match status" value="1"/>
</dbReference>
<keyword evidence="3" id="KW-1185">Reference proteome</keyword>
<protein>
    <submittedName>
        <fullName evidence="2">Heterokaryon incompatibility protein-domain-containing protein</fullName>
    </submittedName>
</protein>
<organism evidence="2 3">
    <name type="scientific">Apodospora peruviana</name>
    <dbReference type="NCBI Taxonomy" id="516989"/>
    <lineage>
        <taxon>Eukaryota</taxon>
        <taxon>Fungi</taxon>
        <taxon>Dikarya</taxon>
        <taxon>Ascomycota</taxon>
        <taxon>Pezizomycotina</taxon>
        <taxon>Sordariomycetes</taxon>
        <taxon>Sordariomycetidae</taxon>
        <taxon>Sordariales</taxon>
        <taxon>Lasiosphaeriaceae</taxon>
        <taxon>Apodospora</taxon>
    </lineage>
</organism>
<sequence length="764" mass="85900">MAPVEFHSHSCEHCQRLIIEATDWTSNDAATPKTQDPRDMSWNKIVFGSFTLQDLNKAAAERCALAQWMLDGESISRRRMLGFHVTGNEEDMGEDFDQATYAMVIQAYDDDPSFRHASLVSAVQDRDDGVEIDDYILVADTNPAFKVGMGYTQDVLCIEYFGLMDPQSKVIPYRTLRGLQLFTHPCNPAARDLSTRPIENQPTTCIPEISAWLQNCRAHHTKCSDVTRSSGHTKTKPKRLIKIDFDGEHRCLRLQATDQLREPLPDFAALSYCWGGDQKVKLDTSTMEQFTTAIEFAALPATLQDAVKVCEQIGLYYLWIDALCILQDCDGEKATEIAKMPYIYGGAAFTIVASRSRSVWEGFLHDRVKSPEAVPAFLLPWRCDTADERMGSVTLIDLDIATEPIDERGWTLQERMLSSRIVEFGSRQTRWTCQEGISKTNLADGLADGWRKEAEKNRSRFDALSWNVLDRDPQSSWAVAVEQFTRRKLTQSTDRSLAISGVAERFSQKLTSYEYVAGLWTSLLHSGLIWCVVPRERLPRPTAYQGPSWSWLAVNSPVHFQHPEENELAPDHSSAEVVSVTTELVNVNAPFGAIQPGSGVLRVKGRLIMASYRRASSLHDPGTDVSRLTTDHVLKLPGSGGSGSRPRSYRASVADLYLDCEEDAIESSQSDMRIDVWALEIRGGRNGPMWLSNGLVLRQVQAHDGLPMVCQDGVHVFERIGEFEYETGVEECQGDDECDADWEARAEREFNWFTTVEPRVIEIL</sequence>
<name>A0AAE0IJ83_9PEZI</name>
<dbReference type="Pfam" id="PF06985">
    <property type="entry name" value="HET"/>
    <property type="match status" value="1"/>
</dbReference>
<dbReference type="EMBL" id="JAUEDM010000002">
    <property type="protein sequence ID" value="KAK3326158.1"/>
    <property type="molecule type" value="Genomic_DNA"/>
</dbReference>
<dbReference type="Proteomes" id="UP001283341">
    <property type="component" value="Unassembled WGS sequence"/>
</dbReference>
<accession>A0AAE0IJ83</accession>
<dbReference type="PANTHER" id="PTHR33112">
    <property type="entry name" value="DOMAIN PROTEIN, PUTATIVE-RELATED"/>
    <property type="match status" value="1"/>
</dbReference>
<reference evidence="2" key="1">
    <citation type="journal article" date="2023" name="Mol. Phylogenet. Evol.">
        <title>Genome-scale phylogeny and comparative genomics of the fungal order Sordariales.</title>
        <authorList>
            <person name="Hensen N."/>
            <person name="Bonometti L."/>
            <person name="Westerberg I."/>
            <person name="Brannstrom I.O."/>
            <person name="Guillou S."/>
            <person name="Cros-Aarteil S."/>
            <person name="Calhoun S."/>
            <person name="Haridas S."/>
            <person name="Kuo A."/>
            <person name="Mondo S."/>
            <person name="Pangilinan J."/>
            <person name="Riley R."/>
            <person name="LaButti K."/>
            <person name="Andreopoulos B."/>
            <person name="Lipzen A."/>
            <person name="Chen C."/>
            <person name="Yan M."/>
            <person name="Daum C."/>
            <person name="Ng V."/>
            <person name="Clum A."/>
            <person name="Steindorff A."/>
            <person name="Ohm R.A."/>
            <person name="Martin F."/>
            <person name="Silar P."/>
            <person name="Natvig D.O."/>
            <person name="Lalanne C."/>
            <person name="Gautier V."/>
            <person name="Ament-Velasquez S.L."/>
            <person name="Kruys A."/>
            <person name="Hutchinson M.I."/>
            <person name="Powell A.J."/>
            <person name="Barry K."/>
            <person name="Miller A.N."/>
            <person name="Grigoriev I.V."/>
            <person name="Debuchy R."/>
            <person name="Gladieux P."/>
            <person name="Hiltunen Thoren M."/>
            <person name="Johannesson H."/>
        </authorList>
    </citation>
    <scope>NUCLEOTIDE SEQUENCE</scope>
    <source>
        <strain evidence="2">CBS 118394</strain>
    </source>
</reference>